<comment type="caution">
    <text evidence="1">The sequence shown here is derived from an EMBL/GenBank/DDBJ whole genome shotgun (WGS) entry which is preliminary data.</text>
</comment>
<sequence length="311" mass="34207">MPQINKTLEYRRARFNTPGQNLEQLTRQAWGQFATHLERDVPRADRAIVTGMRGRDEGAWGFALHCARYYDRQGVGTIPMAPAAQVDLGERQPDASENFLNADFLALIRGNHVICLSCGRSGGALRSYLSGLFKKAGMPRETQFFELTRVGNPNALAIIERVGVKSIDMKVDISEASAVELIEGEGGDGFWQNAKRQIGEAFQGLTARDAELRQLRQAEQGSVTVSINVKKGDLSAAREGLDHLAGEIAEDEEADGYVIHLRDGAVIRPDEVSVKKPVRLEAHANSVSVSQAWDAMRTYMEELEENGQLGA</sequence>
<evidence type="ECO:0000313" key="2">
    <source>
        <dbReference type="Proteomes" id="UP000029858"/>
    </source>
</evidence>
<name>A0A099GKZ4_9RHOB</name>
<dbReference type="AlphaFoldDB" id="A0A099GKZ4"/>
<proteinExistence type="predicted"/>
<organism evidence="1 2">
    <name type="scientific">Paracoccus sanguinis</name>
    <dbReference type="NCBI Taxonomy" id="1545044"/>
    <lineage>
        <taxon>Bacteria</taxon>
        <taxon>Pseudomonadati</taxon>
        <taxon>Pseudomonadota</taxon>
        <taxon>Alphaproteobacteria</taxon>
        <taxon>Rhodobacterales</taxon>
        <taxon>Paracoccaceae</taxon>
        <taxon>Paracoccus</taxon>
    </lineage>
</organism>
<evidence type="ECO:0000313" key="1">
    <source>
        <dbReference type="EMBL" id="KGJ23485.1"/>
    </source>
</evidence>
<reference evidence="1 2" key="1">
    <citation type="submission" date="2014-09" db="EMBL/GenBank/DDBJ databases">
        <authorList>
            <person name="McGinnis J.M."/>
            <person name="Wolfgang W.J."/>
        </authorList>
    </citation>
    <scope>NUCLEOTIDE SEQUENCE [LARGE SCALE GENOMIC DNA]</scope>
    <source>
        <strain evidence="1 2">5503</strain>
    </source>
</reference>
<accession>A0A099GKZ4</accession>
<protein>
    <submittedName>
        <fullName evidence="1">Uncharacterized protein</fullName>
    </submittedName>
</protein>
<dbReference type="RefSeq" id="WP_036706787.1">
    <property type="nucleotide sequence ID" value="NZ_JRKQ01000004.1"/>
</dbReference>
<dbReference type="EMBL" id="JRKQ01000004">
    <property type="protein sequence ID" value="KGJ23485.1"/>
    <property type="molecule type" value="Genomic_DNA"/>
</dbReference>
<dbReference type="Proteomes" id="UP000029858">
    <property type="component" value="Unassembled WGS sequence"/>
</dbReference>
<reference evidence="1 2" key="2">
    <citation type="submission" date="2014-10" db="EMBL/GenBank/DDBJ databases">
        <title>Paracoccus sanguinis sp. nov., isolated from clinical specimens of New York State patients.</title>
        <authorList>
            <person name="Mingle L.A."/>
            <person name="Cole J.A."/>
            <person name="Lapierre P."/>
            <person name="Musser K.A."/>
        </authorList>
    </citation>
    <scope>NUCLEOTIDE SEQUENCE [LARGE SCALE GENOMIC DNA]</scope>
    <source>
        <strain evidence="1 2">5503</strain>
    </source>
</reference>
<gene>
    <name evidence="1" type="ORF">IX56_01595</name>
</gene>